<feature type="compositionally biased region" description="Acidic residues" evidence="1">
    <location>
        <begin position="20"/>
        <end position="33"/>
    </location>
</feature>
<proteinExistence type="predicted"/>
<accession>A0A849BSR5</accession>
<evidence type="ECO:0000313" key="3">
    <source>
        <dbReference type="Proteomes" id="UP000586827"/>
    </source>
</evidence>
<sequence>MPAAEDPQVNEGISETPEAVAEEAPAEQAEQEPDTFPRSVVEKLRKENATMRDRAKQADALAERLHSALVSSTGKLADPTDLPYDPEHLDNPEALDAAVEALLARKPHLASRKPVGDINQGARPSASGDVDLLGMMRGAL</sequence>
<gene>
    <name evidence="2" type="ORF">HLB23_04700</name>
</gene>
<keyword evidence="3" id="KW-1185">Reference proteome</keyword>
<name>A0A849BSR5_9NOCA</name>
<dbReference type="Proteomes" id="UP000586827">
    <property type="component" value="Unassembled WGS sequence"/>
</dbReference>
<feature type="region of interest" description="Disordered" evidence="1">
    <location>
        <begin position="112"/>
        <end position="140"/>
    </location>
</feature>
<reference evidence="2 3" key="1">
    <citation type="submission" date="2020-05" db="EMBL/GenBank/DDBJ databases">
        <title>MicrobeNet Type strains.</title>
        <authorList>
            <person name="Nicholson A.C."/>
        </authorList>
    </citation>
    <scope>NUCLEOTIDE SEQUENCE [LARGE SCALE GENOMIC DNA]</scope>
    <source>
        <strain evidence="2 3">JCM 3224</strain>
    </source>
</reference>
<comment type="caution">
    <text evidence="2">The sequence shown here is derived from an EMBL/GenBank/DDBJ whole genome shotgun (WGS) entry which is preliminary data.</text>
</comment>
<feature type="region of interest" description="Disordered" evidence="1">
    <location>
        <begin position="1"/>
        <end position="40"/>
    </location>
</feature>
<dbReference type="AlphaFoldDB" id="A0A849BSR5"/>
<dbReference type="EMBL" id="JABELX010000001">
    <property type="protein sequence ID" value="NNH69174.1"/>
    <property type="molecule type" value="Genomic_DNA"/>
</dbReference>
<evidence type="ECO:0000313" key="2">
    <source>
        <dbReference type="EMBL" id="NNH69174.1"/>
    </source>
</evidence>
<protein>
    <submittedName>
        <fullName evidence="2">Uncharacterized protein</fullName>
    </submittedName>
</protein>
<evidence type="ECO:0000256" key="1">
    <source>
        <dbReference type="SAM" id="MobiDB-lite"/>
    </source>
</evidence>
<organism evidence="2 3">
    <name type="scientific">Nocardia uniformis</name>
    <dbReference type="NCBI Taxonomy" id="53432"/>
    <lineage>
        <taxon>Bacteria</taxon>
        <taxon>Bacillati</taxon>
        <taxon>Actinomycetota</taxon>
        <taxon>Actinomycetes</taxon>
        <taxon>Mycobacteriales</taxon>
        <taxon>Nocardiaceae</taxon>
        <taxon>Nocardia</taxon>
    </lineage>
</organism>